<keyword evidence="2" id="KW-0472">Membrane</keyword>
<keyword evidence="2" id="KW-1133">Transmembrane helix</keyword>
<proteinExistence type="predicted"/>
<reference evidence="4" key="1">
    <citation type="submission" date="2017-04" db="EMBL/GenBank/DDBJ databases">
        <authorList>
            <person name="Varghese N."/>
            <person name="Submissions S."/>
        </authorList>
    </citation>
    <scope>NUCLEOTIDE SEQUENCE [LARGE SCALE GENOMIC DNA]</scope>
    <source>
        <strain evidence="4">DSM 9293</strain>
    </source>
</reference>
<keyword evidence="4" id="KW-1185">Reference proteome</keyword>
<dbReference type="STRING" id="28034.BFX07_03425"/>
<evidence type="ECO:0000313" key="3">
    <source>
        <dbReference type="EMBL" id="SMC05263.1"/>
    </source>
</evidence>
<evidence type="ECO:0000313" key="4">
    <source>
        <dbReference type="Proteomes" id="UP000192660"/>
    </source>
</evidence>
<gene>
    <name evidence="3" type="ORF">SAMN00768000_2130</name>
</gene>
<sequence>MATSELSRRARHNKSEPPFTTDPVSRADLKRMAQQRRMEREFAWAFSITLTSTTLYLIWRLPWGQQVLISVLHFVKTLHRI</sequence>
<evidence type="ECO:0000256" key="2">
    <source>
        <dbReference type="SAM" id="Phobius"/>
    </source>
</evidence>
<dbReference type="RefSeq" id="WP_026040563.1">
    <property type="nucleotide sequence ID" value="NZ_FWWY01000001.1"/>
</dbReference>
<keyword evidence="2" id="KW-0812">Transmembrane</keyword>
<accession>A0A1W1WHM8</accession>
<protein>
    <submittedName>
        <fullName evidence="3">Uncharacterized protein</fullName>
    </submittedName>
</protein>
<evidence type="ECO:0000256" key="1">
    <source>
        <dbReference type="SAM" id="MobiDB-lite"/>
    </source>
</evidence>
<dbReference type="AlphaFoldDB" id="A0A1W1WHM8"/>
<dbReference type="OrthoDB" id="2086910at2"/>
<dbReference type="EMBL" id="FWWY01000001">
    <property type="protein sequence ID" value="SMC05263.1"/>
    <property type="molecule type" value="Genomic_DNA"/>
</dbReference>
<feature type="transmembrane region" description="Helical" evidence="2">
    <location>
        <begin position="42"/>
        <end position="59"/>
    </location>
</feature>
<organism evidence="3 4">
    <name type="scientific">Sulfobacillus thermosulfidooxidans (strain DSM 9293 / VKM B-1269 / AT-1)</name>
    <dbReference type="NCBI Taxonomy" id="929705"/>
    <lineage>
        <taxon>Bacteria</taxon>
        <taxon>Bacillati</taxon>
        <taxon>Bacillota</taxon>
        <taxon>Clostridia</taxon>
        <taxon>Eubacteriales</taxon>
        <taxon>Clostridiales Family XVII. Incertae Sedis</taxon>
        <taxon>Sulfobacillus</taxon>
    </lineage>
</organism>
<name>A0A1W1WHM8_SULTA</name>
<feature type="region of interest" description="Disordered" evidence="1">
    <location>
        <begin position="1"/>
        <end position="27"/>
    </location>
</feature>
<dbReference type="Proteomes" id="UP000192660">
    <property type="component" value="Unassembled WGS sequence"/>
</dbReference>